<dbReference type="PANTHER" id="PTHR13208">
    <property type="entry name" value="MEDIATOR OF RNA POLYMERASE II TRANSCRIPTION SUBUNIT 4"/>
    <property type="match status" value="1"/>
</dbReference>
<dbReference type="AlphaFoldDB" id="A0AAD9CVA5"/>
<dbReference type="GO" id="GO:0003712">
    <property type="term" value="F:transcription coregulator activity"/>
    <property type="evidence" value="ECO:0007669"/>
    <property type="project" value="InterPro"/>
</dbReference>
<evidence type="ECO:0000256" key="7">
    <source>
        <dbReference type="ARBA" id="ARBA00031257"/>
    </source>
</evidence>
<evidence type="ECO:0000313" key="11">
    <source>
        <dbReference type="EMBL" id="KAK1922757.1"/>
    </source>
</evidence>
<evidence type="ECO:0000256" key="1">
    <source>
        <dbReference type="ARBA" id="ARBA00004123"/>
    </source>
</evidence>
<dbReference type="InterPro" id="IPR019258">
    <property type="entry name" value="Mediator_Med4"/>
</dbReference>
<proteinExistence type="inferred from homology"/>
<evidence type="ECO:0000256" key="9">
    <source>
        <dbReference type="SAM" id="Coils"/>
    </source>
</evidence>
<accession>A0AAD9CVA5</accession>
<keyword evidence="9" id="KW-0175">Coiled coil</keyword>
<evidence type="ECO:0000256" key="4">
    <source>
        <dbReference type="ARBA" id="ARBA00023015"/>
    </source>
</evidence>
<comment type="similarity">
    <text evidence="2 8">Belongs to the Mediator complex subunit 4 family.</text>
</comment>
<evidence type="ECO:0000256" key="2">
    <source>
        <dbReference type="ARBA" id="ARBA00009626"/>
    </source>
</evidence>
<dbReference type="PANTHER" id="PTHR13208:SF2">
    <property type="entry name" value="MEDIATOR OF RNA POLYMERASE II TRANSCRIPTION SUBUNIT 4"/>
    <property type="match status" value="1"/>
</dbReference>
<protein>
    <recommendedName>
        <fullName evidence="3 8">Mediator of RNA polymerase II transcription subunit 4</fullName>
    </recommendedName>
    <alternativeName>
        <fullName evidence="7 8">Mediator complex subunit 4</fullName>
    </alternativeName>
</protein>
<evidence type="ECO:0000256" key="10">
    <source>
        <dbReference type="SAM" id="MobiDB-lite"/>
    </source>
</evidence>
<gene>
    <name evidence="8" type="primary">MED4</name>
    <name evidence="11" type="ORF">DB88DRAFT_496184</name>
</gene>
<dbReference type="Pfam" id="PF10018">
    <property type="entry name" value="Med4"/>
    <property type="match status" value="1"/>
</dbReference>
<sequence>MTLQPVDPDSPLTAQPPRTSLLTNLSHQTHLLHQLFTSLSGPTAPVPSSTAIQPNQSVPQLYANLSSATDEMRVLAEGLRAHQAAYAAMKRKEGEVRDLERRVRNLLQTLEEGRRDLEGVVIEAKTESVDSPRIPVPVLLSHARLLAKHSSAPTSQHMPIAEKGIYKPWPTENAMRQGILFIEGGSLPGLGEIEEQVPGQVGPAPPADEMEDIVEERRERRTVPAVFNLDLNSDSEDDD</sequence>
<evidence type="ECO:0000256" key="8">
    <source>
        <dbReference type="RuleBase" id="RU364141"/>
    </source>
</evidence>
<keyword evidence="6 8" id="KW-0539">Nucleus</keyword>
<dbReference type="Proteomes" id="UP001182556">
    <property type="component" value="Unassembled WGS sequence"/>
</dbReference>
<organism evidence="11 12">
    <name type="scientific">Papiliotrema laurentii</name>
    <name type="common">Cryptococcus laurentii</name>
    <dbReference type="NCBI Taxonomy" id="5418"/>
    <lineage>
        <taxon>Eukaryota</taxon>
        <taxon>Fungi</taxon>
        <taxon>Dikarya</taxon>
        <taxon>Basidiomycota</taxon>
        <taxon>Agaricomycotina</taxon>
        <taxon>Tremellomycetes</taxon>
        <taxon>Tremellales</taxon>
        <taxon>Rhynchogastremaceae</taxon>
        <taxon>Papiliotrema</taxon>
    </lineage>
</organism>
<keyword evidence="5 8" id="KW-0804">Transcription</keyword>
<evidence type="ECO:0000313" key="12">
    <source>
        <dbReference type="Proteomes" id="UP001182556"/>
    </source>
</evidence>
<name>A0AAD9CVA5_PAPLA</name>
<evidence type="ECO:0000256" key="6">
    <source>
        <dbReference type="ARBA" id="ARBA00023242"/>
    </source>
</evidence>
<feature type="coiled-coil region" evidence="9">
    <location>
        <begin position="82"/>
        <end position="116"/>
    </location>
</feature>
<evidence type="ECO:0000256" key="3">
    <source>
        <dbReference type="ARBA" id="ARBA00020629"/>
    </source>
</evidence>
<dbReference type="GO" id="GO:0070847">
    <property type="term" value="C:core mediator complex"/>
    <property type="evidence" value="ECO:0007669"/>
    <property type="project" value="TreeGrafter"/>
</dbReference>
<dbReference type="GO" id="GO:0006357">
    <property type="term" value="P:regulation of transcription by RNA polymerase II"/>
    <property type="evidence" value="ECO:0007669"/>
    <property type="project" value="InterPro"/>
</dbReference>
<feature type="region of interest" description="Disordered" evidence="10">
    <location>
        <begin position="216"/>
        <end position="239"/>
    </location>
</feature>
<comment type="subunit">
    <text evidence="8">Component of the Mediator complex.</text>
</comment>
<comment type="caution">
    <text evidence="11">The sequence shown here is derived from an EMBL/GenBank/DDBJ whole genome shotgun (WGS) entry which is preliminary data.</text>
</comment>
<comment type="function">
    <text evidence="8">Component of the Mediator complex, a coactivator involved in the regulated transcription of nearly all RNA polymerase II-dependent genes. Mediator functions as a bridge to convey information from gene-specific regulatory proteins to the basal RNA polymerase II transcription machinery. Mediator is recruited to promoters by direct interactions with regulatory proteins and serves as a scaffold for the assembly of a functional preinitiation complex with RNA polymerase II and the general transcription factors.</text>
</comment>
<dbReference type="EMBL" id="JAODAN010000008">
    <property type="protein sequence ID" value="KAK1922757.1"/>
    <property type="molecule type" value="Genomic_DNA"/>
</dbReference>
<comment type="subcellular location">
    <subcellularLocation>
        <location evidence="1 8">Nucleus</location>
    </subcellularLocation>
</comment>
<dbReference type="GO" id="GO:0016592">
    <property type="term" value="C:mediator complex"/>
    <property type="evidence" value="ECO:0007669"/>
    <property type="project" value="InterPro"/>
</dbReference>
<keyword evidence="12" id="KW-1185">Reference proteome</keyword>
<keyword evidence="8" id="KW-0010">Activator</keyword>
<evidence type="ECO:0000256" key="5">
    <source>
        <dbReference type="ARBA" id="ARBA00023163"/>
    </source>
</evidence>
<keyword evidence="4 8" id="KW-0805">Transcription regulation</keyword>
<reference evidence="11" key="1">
    <citation type="submission" date="2023-02" db="EMBL/GenBank/DDBJ databases">
        <title>Identification and recombinant expression of a fungal hydrolase from Papiliotrema laurentii that hydrolyzes apple cutin and clears colloidal polyester polyurethane.</title>
        <authorList>
            <consortium name="DOE Joint Genome Institute"/>
            <person name="Roman V.A."/>
            <person name="Bojanowski C."/>
            <person name="Crable B.R."/>
            <person name="Wagner D.N."/>
            <person name="Hung C.S."/>
            <person name="Nadeau L.J."/>
            <person name="Schratz L."/>
            <person name="Haridas S."/>
            <person name="Pangilinan J."/>
            <person name="Lipzen A."/>
            <person name="Na H."/>
            <person name="Yan M."/>
            <person name="Ng V."/>
            <person name="Grigoriev I.V."/>
            <person name="Spatafora J.W."/>
            <person name="Barlow D."/>
            <person name="Biffinger J."/>
            <person name="Kelley-Loughnane N."/>
            <person name="Varaljay V.A."/>
            <person name="Crookes-Goodson W.J."/>
        </authorList>
    </citation>
    <scope>NUCLEOTIDE SEQUENCE</scope>
    <source>
        <strain evidence="11">5307AH</strain>
    </source>
</reference>